<dbReference type="EMBL" id="MU154643">
    <property type="protein sequence ID" value="KAF9490366.1"/>
    <property type="molecule type" value="Genomic_DNA"/>
</dbReference>
<dbReference type="Proteomes" id="UP000807025">
    <property type="component" value="Unassembled WGS sequence"/>
</dbReference>
<evidence type="ECO:0000313" key="1">
    <source>
        <dbReference type="EMBL" id="KAF9490366.1"/>
    </source>
</evidence>
<keyword evidence="2" id="KW-1185">Reference proteome</keyword>
<accession>A0A9P5ZR70</accession>
<evidence type="ECO:0000313" key="2">
    <source>
        <dbReference type="Proteomes" id="UP000807025"/>
    </source>
</evidence>
<protein>
    <submittedName>
        <fullName evidence="1">Uncharacterized protein</fullName>
    </submittedName>
</protein>
<comment type="caution">
    <text evidence="1">The sequence shown here is derived from an EMBL/GenBank/DDBJ whole genome shotgun (WGS) entry which is preliminary data.</text>
</comment>
<dbReference type="AlphaFoldDB" id="A0A9P5ZR70"/>
<sequence>MYPKFGVQRSEPSRVDSQSVTKTWGEMALELNPEVLDARKDEAGHKTLPCLAPSALLVIAIRRVSCVSFQHGEVSLDVGEAREEELKNRDIFFKPALGKGAQMKRHDNTFDSACTIMRCIAFKAPLALRIQRELVDEEKDITETAAGAELGRELHEQAMTYKAEQRQLQDEMNEGIFPAVSYAEEKERFQRRMQDLDVTSRLEIERHATVNTRRIDEVIDTLRQTRKAELKEKMELAATLQRLQQQHVEVPRPRLFASIGSALDTIFHQ</sequence>
<organism evidence="1 2">
    <name type="scientific">Pleurotus eryngii</name>
    <name type="common">Boletus of the steppes</name>
    <dbReference type="NCBI Taxonomy" id="5323"/>
    <lineage>
        <taxon>Eukaryota</taxon>
        <taxon>Fungi</taxon>
        <taxon>Dikarya</taxon>
        <taxon>Basidiomycota</taxon>
        <taxon>Agaricomycotina</taxon>
        <taxon>Agaricomycetes</taxon>
        <taxon>Agaricomycetidae</taxon>
        <taxon>Agaricales</taxon>
        <taxon>Pleurotineae</taxon>
        <taxon>Pleurotaceae</taxon>
        <taxon>Pleurotus</taxon>
    </lineage>
</organism>
<name>A0A9P5ZR70_PLEER</name>
<reference evidence="1" key="1">
    <citation type="submission" date="2020-11" db="EMBL/GenBank/DDBJ databases">
        <authorList>
            <consortium name="DOE Joint Genome Institute"/>
            <person name="Ahrendt S."/>
            <person name="Riley R."/>
            <person name="Andreopoulos W."/>
            <person name="Labutti K."/>
            <person name="Pangilinan J."/>
            <person name="Ruiz-Duenas F.J."/>
            <person name="Barrasa J.M."/>
            <person name="Sanchez-Garcia M."/>
            <person name="Camarero S."/>
            <person name="Miyauchi S."/>
            <person name="Serrano A."/>
            <person name="Linde D."/>
            <person name="Babiker R."/>
            <person name="Drula E."/>
            <person name="Ayuso-Fernandez I."/>
            <person name="Pacheco R."/>
            <person name="Padilla G."/>
            <person name="Ferreira P."/>
            <person name="Barriuso J."/>
            <person name="Kellner H."/>
            <person name="Castanera R."/>
            <person name="Alfaro M."/>
            <person name="Ramirez L."/>
            <person name="Pisabarro A.G."/>
            <person name="Kuo A."/>
            <person name="Tritt A."/>
            <person name="Lipzen A."/>
            <person name="He G."/>
            <person name="Yan M."/>
            <person name="Ng V."/>
            <person name="Cullen D."/>
            <person name="Martin F."/>
            <person name="Rosso M.-N."/>
            <person name="Henrissat B."/>
            <person name="Hibbett D."/>
            <person name="Martinez A.T."/>
            <person name="Grigoriev I.V."/>
        </authorList>
    </citation>
    <scope>NUCLEOTIDE SEQUENCE</scope>
    <source>
        <strain evidence="1">ATCC 90797</strain>
    </source>
</reference>
<dbReference type="OrthoDB" id="8954335at2759"/>
<proteinExistence type="predicted"/>
<gene>
    <name evidence="1" type="ORF">BDN71DRAFT_1434740</name>
</gene>